<name>A0AA40DZL9_9PEZI</name>
<evidence type="ECO:0008006" key="4">
    <source>
        <dbReference type="Google" id="ProtNLM"/>
    </source>
</evidence>
<feature type="coiled-coil region" evidence="1">
    <location>
        <begin position="205"/>
        <end position="258"/>
    </location>
</feature>
<dbReference type="Gene3D" id="3.40.50.300">
    <property type="entry name" value="P-loop containing nucleotide triphosphate hydrolases"/>
    <property type="match status" value="1"/>
</dbReference>
<dbReference type="RefSeq" id="XP_060297489.1">
    <property type="nucleotide sequence ID" value="XM_060445049.1"/>
</dbReference>
<dbReference type="Proteomes" id="UP001172101">
    <property type="component" value="Unassembled WGS sequence"/>
</dbReference>
<keyword evidence="3" id="KW-1185">Reference proteome</keyword>
<proteinExistence type="predicted"/>
<dbReference type="AlphaFoldDB" id="A0AA40DZL9"/>
<dbReference type="InterPro" id="IPR027417">
    <property type="entry name" value="P-loop_NTPase"/>
</dbReference>
<evidence type="ECO:0000256" key="1">
    <source>
        <dbReference type="SAM" id="Coils"/>
    </source>
</evidence>
<keyword evidence="1" id="KW-0175">Coiled coil</keyword>
<evidence type="ECO:0000313" key="2">
    <source>
        <dbReference type="EMBL" id="KAK0721565.1"/>
    </source>
</evidence>
<sequence length="351" mass="39553">MGVTGAGKTTFISHFAPGAMVGHGLESCTQEVGIHAAVVGRQRIYLIDTPGFDDTRRSDTDVLREVANWLNASYRARITLAGIVYLHRIGDNRMSGSAMKNLRMFRQLVGDAALSCVVLATTMWSMVPSVEEGAAREHELKTNRQFWAGMVDKGSVVFRQDAGAASARRIVQYLVAQRQRVTLTIQHEMANGKTLDETSAGREVQAEMEAIKMRHKAELAELRTEMAEARAAHDKQTHEELAAVRADLEAKLRRDREDRDKMRVGLEQLRIQRDAELARERDEQATRTTEMNERIYNLKFELEAQRGRNQASAEIKAMELKLLQQKADNERMRLQVAQVRADAERSSCSVM</sequence>
<dbReference type="EMBL" id="JAUIRO010000003">
    <property type="protein sequence ID" value="KAK0721565.1"/>
    <property type="molecule type" value="Genomic_DNA"/>
</dbReference>
<dbReference type="GeneID" id="85328319"/>
<gene>
    <name evidence="2" type="ORF">B0T26DRAFT_749072</name>
</gene>
<accession>A0AA40DZL9</accession>
<evidence type="ECO:0000313" key="3">
    <source>
        <dbReference type="Proteomes" id="UP001172101"/>
    </source>
</evidence>
<dbReference type="SUPFAM" id="SSF52540">
    <property type="entry name" value="P-loop containing nucleoside triphosphate hydrolases"/>
    <property type="match status" value="1"/>
</dbReference>
<dbReference type="CDD" id="cd00882">
    <property type="entry name" value="Ras_like_GTPase"/>
    <property type="match status" value="1"/>
</dbReference>
<feature type="coiled-coil region" evidence="1">
    <location>
        <begin position="308"/>
        <end position="340"/>
    </location>
</feature>
<protein>
    <recommendedName>
        <fullName evidence="4">G domain-containing protein</fullName>
    </recommendedName>
</protein>
<organism evidence="2 3">
    <name type="scientific">Lasiosphaeria miniovina</name>
    <dbReference type="NCBI Taxonomy" id="1954250"/>
    <lineage>
        <taxon>Eukaryota</taxon>
        <taxon>Fungi</taxon>
        <taxon>Dikarya</taxon>
        <taxon>Ascomycota</taxon>
        <taxon>Pezizomycotina</taxon>
        <taxon>Sordariomycetes</taxon>
        <taxon>Sordariomycetidae</taxon>
        <taxon>Sordariales</taxon>
        <taxon>Lasiosphaeriaceae</taxon>
        <taxon>Lasiosphaeria</taxon>
    </lineage>
</organism>
<reference evidence="2" key="1">
    <citation type="submission" date="2023-06" db="EMBL/GenBank/DDBJ databases">
        <title>Genome-scale phylogeny and comparative genomics of the fungal order Sordariales.</title>
        <authorList>
            <consortium name="Lawrence Berkeley National Laboratory"/>
            <person name="Hensen N."/>
            <person name="Bonometti L."/>
            <person name="Westerberg I."/>
            <person name="Brannstrom I.O."/>
            <person name="Guillou S."/>
            <person name="Cros-Aarteil S."/>
            <person name="Calhoun S."/>
            <person name="Haridas S."/>
            <person name="Kuo A."/>
            <person name="Mondo S."/>
            <person name="Pangilinan J."/>
            <person name="Riley R."/>
            <person name="LaButti K."/>
            <person name="Andreopoulos B."/>
            <person name="Lipzen A."/>
            <person name="Chen C."/>
            <person name="Yanf M."/>
            <person name="Daum C."/>
            <person name="Ng V."/>
            <person name="Clum A."/>
            <person name="Steindorff A."/>
            <person name="Ohm R."/>
            <person name="Martin F."/>
            <person name="Silar P."/>
            <person name="Natvig D."/>
            <person name="Lalanne C."/>
            <person name="Gautier V."/>
            <person name="Ament-velasquez S.L."/>
            <person name="Kruys A."/>
            <person name="Hutchinson M.I."/>
            <person name="Powell A.J."/>
            <person name="Barry K."/>
            <person name="Miller A.N."/>
            <person name="Grigoriev I.V."/>
            <person name="Debuchy R."/>
            <person name="Gladieux P."/>
            <person name="Thoren M.H."/>
            <person name="Johannesson H."/>
        </authorList>
    </citation>
    <scope>NUCLEOTIDE SEQUENCE</scope>
    <source>
        <strain evidence="2">SMH2392-1A</strain>
    </source>
</reference>
<comment type="caution">
    <text evidence="2">The sequence shown here is derived from an EMBL/GenBank/DDBJ whole genome shotgun (WGS) entry which is preliminary data.</text>
</comment>